<dbReference type="GO" id="GO:0065002">
    <property type="term" value="P:intracellular protein transmembrane transport"/>
    <property type="evidence" value="ECO:0007669"/>
    <property type="project" value="TreeGrafter"/>
</dbReference>
<dbReference type="GO" id="GO:0005886">
    <property type="term" value="C:plasma membrane"/>
    <property type="evidence" value="ECO:0007669"/>
    <property type="project" value="TreeGrafter"/>
</dbReference>
<organism evidence="3 4">
    <name type="scientific">Frankliniella occidentalis</name>
    <name type="common">Western flower thrips</name>
    <name type="synonym">Euthrips occidentalis</name>
    <dbReference type="NCBI Taxonomy" id="133901"/>
    <lineage>
        <taxon>Eukaryota</taxon>
        <taxon>Metazoa</taxon>
        <taxon>Ecdysozoa</taxon>
        <taxon>Arthropoda</taxon>
        <taxon>Hexapoda</taxon>
        <taxon>Insecta</taxon>
        <taxon>Pterygota</taxon>
        <taxon>Neoptera</taxon>
        <taxon>Paraneoptera</taxon>
        <taxon>Thysanoptera</taxon>
        <taxon>Terebrantia</taxon>
        <taxon>Thripoidea</taxon>
        <taxon>Thripidae</taxon>
        <taxon>Frankliniella</taxon>
    </lineage>
</organism>
<feature type="compositionally biased region" description="Polar residues" evidence="1">
    <location>
        <begin position="1459"/>
        <end position="1468"/>
    </location>
</feature>
<evidence type="ECO:0000313" key="3">
    <source>
        <dbReference type="Proteomes" id="UP000504606"/>
    </source>
</evidence>
<dbReference type="SUPFAM" id="SSF49562">
    <property type="entry name" value="C2 domain (Calcium/lipid-binding domain, CaLB)"/>
    <property type="match status" value="1"/>
</dbReference>
<feature type="region of interest" description="Disordered" evidence="1">
    <location>
        <begin position="630"/>
        <end position="649"/>
    </location>
</feature>
<dbReference type="Proteomes" id="UP000504606">
    <property type="component" value="Unplaced"/>
</dbReference>
<dbReference type="Pfam" id="PF23025">
    <property type="entry name" value="YbjQ_2"/>
    <property type="match status" value="3"/>
</dbReference>
<feature type="compositionally biased region" description="Polar residues" evidence="1">
    <location>
        <begin position="636"/>
        <end position="647"/>
    </location>
</feature>
<feature type="compositionally biased region" description="Basic and acidic residues" evidence="1">
    <location>
        <begin position="1246"/>
        <end position="1255"/>
    </location>
</feature>
<dbReference type="Pfam" id="PF23128">
    <property type="entry name" value="YbjQ_4"/>
    <property type="match status" value="1"/>
</dbReference>
<dbReference type="OrthoDB" id="419768at2759"/>
<feature type="compositionally biased region" description="Low complexity" evidence="1">
    <location>
        <begin position="1164"/>
        <end position="1176"/>
    </location>
</feature>
<accession>A0A6J1SMV3</accession>
<dbReference type="GO" id="GO:0090314">
    <property type="term" value="P:positive regulation of protein targeting to membrane"/>
    <property type="evidence" value="ECO:0007669"/>
    <property type="project" value="TreeGrafter"/>
</dbReference>
<feature type="compositionally biased region" description="Polar residues" evidence="1">
    <location>
        <begin position="1015"/>
        <end position="1027"/>
    </location>
</feature>
<evidence type="ECO:0000259" key="2">
    <source>
        <dbReference type="PROSITE" id="PS50004"/>
    </source>
</evidence>
<feature type="compositionally biased region" description="Acidic residues" evidence="1">
    <location>
        <begin position="1469"/>
        <end position="1479"/>
    </location>
</feature>
<dbReference type="GO" id="GO:0010828">
    <property type="term" value="P:positive regulation of D-glucose transmembrane transport"/>
    <property type="evidence" value="ECO:0007669"/>
    <property type="project" value="TreeGrafter"/>
</dbReference>
<dbReference type="GO" id="GO:0005544">
    <property type="term" value="F:calcium-dependent phospholipid binding"/>
    <property type="evidence" value="ECO:0007669"/>
    <property type="project" value="InterPro"/>
</dbReference>
<dbReference type="InterPro" id="IPR037785">
    <property type="entry name" value="C2_C2CD5"/>
</dbReference>
<evidence type="ECO:0000313" key="4">
    <source>
        <dbReference type="RefSeq" id="XP_026282093.1"/>
    </source>
</evidence>
<feature type="compositionally biased region" description="Polar residues" evidence="1">
    <location>
        <begin position="1177"/>
        <end position="1192"/>
    </location>
</feature>
<dbReference type="InterPro" id="IPR056431">
    <property type="entry name" value="C2CD5_YbjQ-rel_dom"/>
</dbReference>
<feature type="region of interest" description="Disordered" evidence="1">
    <location>
        <begin position="1148"/>
        <end position="1279"/>
    </location>
</feature>
<feature type="compositionally biased region" description="Polar residues" evidence="1">
    <location>
        <begin position="1202"/>
        <end position="1214"/>
    </location>
</feature>
<dbReference type="GO" id="GO:0031340">
    <property type="term" value="P:positive regulation of vesicle fusion"/>
    <property type="evidence" value="ECO:0007669"/>
    <property type="project" value="TreeGrafter"/>
</dbReference>
<dbReference type="GO" id="GO:0005509">
    <property type="term" value="F:calcium ion binding"/>
    <property type="evidence" value="ECO:0007669"/>
    <property type="project" value="TreeGrafter"/>
</dbReference>
<name>A0A6J1SMV3_FRAOC</name>
<dbReference type="InterPro" id="IPR038983">
    <property type="entry name" value="C2CD5"/>
</dbReference>
<feature type="region of interest" description="Disordered" evidence="1">
    <location>
        <begin position="548"/>
        <end position="573"/>
    </location>
</feature>
<feature type="region of interest" description="Disordered" evidence="1">
    <location>
        <begin position="756"/>
        <end position="784"/>
    </location>
</feature>
<dbReference type="CDD" id="cd08688">
    <property type="entry name" value="C2_KIAA0528-like"/>
    <property type="match status" value="1"/>
</dbReference>
<dbReference type="RefSeq" id="XP_026282093.1">
    <property type="nucleotide sequence ID" value="XM_026426308.2"/>
</dbReference>
<dbReference type="InterPro" id="IPR057815">
    <property type="entry name" value="C2CD5_C"/>
</dbReference>
<evidence type="ECO:0000256" key="1">
    <source>
        <dbReference type="SAM" id="MobiDB-lite"/>
    </source>
</evidence>
<dbReference type="GO" id="GO:0072659">
    <property type="term" value="P:protein localization to plasma membrane"/>
    <property type="evidence" value="ECO:0007669"/>
    <property type="project" value="TreeGrafter"/>
</dbReference>
<feature type="region of interest" description="Disordered" evidence="1">
    <location>
        <begin position="972"/>
        <end position="1033"/>
    </location>
</feature>
<dbReference type="InterPro" id="IPR035892">
    <property type="entry name" value="C2_domain_sf"/>
</dbReference>
<feature type="region of interest" description="Disordered" evidence="1">
    <location>
        <begin position="1459"/>
        <end position="1483"/>
    </location>
</feature>
<feature type="compositionally biased region" description="Polar residues" evidence="1">
    <location>
        <begin position="559"/>
        <end position="568"/>
    </location>
</feature>
<dbReference type="KEGG" id="foc:113209000"/>
<feature type="domain" description="C2" evidence="2">
    <location>
        <begin position="1"/>
        <end position="106"/>
    </location>
</feature>
<dbReference type="InterPro" id="IPR000008">
    <property type="entry name" value="C2_dom"/>
</dbReference>
<dbReference type="PANTHER" id="PTHR37412">
    <property type="entry name" value="C2 DOMAIN-CONTAINING PROTEIN 5"/>
    <property type="match status" value="1"/>
</dbReference>
<feature type="region of interest" description="Disordered" evidence="1">
    <location>
        <begin position="660"/>
        <end position="679"/>
    </location>
</feature>
<feature type="region of interest" description="Disordered" evidence="1">
    <location>
        <begin position="1664"/>
        <end position="1698"/>
    </location>
</feature>
<feature type="compositionally biased region" description="Low complexity" evidence="1">
    <location>
        <begin position="668"/>
        <end position="679"/>
    </location>
</feature>
<feature type="compositionally biased region" description="Low complexity" evidence="1">
    <location>
        <begin position="1215"/>
        <end position="1229"/>
    </location>
</feature>
<reference evidence="4" key="1">
    <citation type="submission" date="2025-08" db="UniProtKB">
        <authorList>
            <consortium name="RefSeq"/>
        </authorList>
    </citation>
    <scope>IDENTIFICATION</scope>
    <source>
        <tissue evidence="4">Whole organism</tissue>
    </source>
</reference>
<sequence length="1805" mass="197458">MPGKVKVKIVAGRNLPVMDRSSDTTDAYVEIKLGNTTYKTDVCRKSLNPQWNSEWYRFEVDDSELQDEPLQLRLMDHDTYSANDAIGKVYLDLNPLLLPVPPPAVKNVRIEGNAPTSANTGSVMSGWIPVFDTMHGIRGEVQVIVKVELFSDFNRFRQSSCGVLFFCSSVIPQGYNAQIIHGFVEELVVNDDPEYQWIDKIRTPRASNEARQTLFFKLSGEVQRKIGLKALDLGGNAVIGYRQCFDLEGESGIVARGIGTAVSLVRLQESAALNTSSHDESFLSPFRTTPCLYAAPSSPRLFVIPPTPTTCINPSMSPLLPKQSKDDRLLPLMGSHFPKAKLNKKGKKRPVVVIPLPSNPKAFTHRRQGSAPFELLHHVPYKRQNSTKSLVTDLSDLRRLLEQEDMRQSSGSPGSSRFMKAIRHLPKKVNALRGRMQSTDDSDLDTISCSSTKSLSFDLRRKSLKQSRNDSVTAALIRSIMMESGRELDDGGGLSRVVESEETMVSAPATPKLNLFPSSSEIELGGAKELIHQISSDIEESIAFIESSSSSSSSCGSSTTGDEITDSSAAGLKDEENSIVDDYDLLEEKLYCDDASTSHRIAVDTHASPGKTSKGRVTFVIAGNETVHFDRKKSRSLSPKGQKSSSDVFRKEVSLSPILVKHKRHPKLNNSSQSSSLSSSKLSFECPQLNSPKLQTDCAQQNLSSLKAKRGRVWKQSNVSVCDVGDVLQSNSPFDQEFNAATVALKTTHFDVNIEDLPQPFESPNPQTPPNTSSSISLPPSPSTLECDLNTGNSRFDVVASTFINSLSACADSSDKVDALYQNNMKGKDRKQSLLDESIIHTNLFTNSPTISKPMLDQSKVQNNFTNVVINLERAPTPQPNEHKLQATLSMDSSSKTSNLKLALEKSVSDNPVCSLTLDSPRVLSPLHKSRSTTSLVCRHEAAAASHFATDGEREGQGHDEDRAVPHGLSAQLSSSALKHSQSPAKLTAAPSIHRRSSDSDLSVTPKGCSRKRNSLTGSGSSYTGHQTRPPALLLQPPIMNQDNFEMLEYPFLTVSKFPPGFVQNIGGTVSSRSVKLLERITNLEEPETRDTWWKELRMEVRSHARALGCNVVLGYSEHTSICDDVCVLSAAGTAAVISLQYSSSDLDTSGGGANTAATEKHQQGQVLSQGSQVPQISAQPSAQIDQSNGEQSAVAAKEQQHLPNQGQPQPSLSQAQTTAPVAQVQKQASTVKVSHDRVTMTTSLDRNDFEKDRGSSGGKVESTSGGKSRCLSESGDGDTPPGCVMCHIPYSESSVPFRVKMMKCAMCRKGKVPDVLLTTMEPPEGIPVTGRGCLLQAYVCRPKRDAKGELNAKEISDGLPFLEYELHRMLLNKLKVKGMNSIFGLRVQVSIGERMLVGLATGTAMFLTPLPAPPVPTITAGNSWSDERRLLEVQKTLAETVKRNREIYQLKPICEGENSVNGRSNQSDTEDSDDDLPEMDLATGNKDTCVMEVDDNEDVDVISLLMDPHPPDGFFVVNTEVVPGLEEMEVVRNLQMFTQVWRAKVTPSMPPMVFSKHFHRMLNSVYFKLRRMVPCALGQLQFFVELPEPDELQLSLLGMALGLGETEKTTKSKRKAVPPSTSKEHLKKDDNDLIFSLEEDVVLEDTTGAAAAAAVVAASSAALTNSNKHRPKSPHRATTLDQRLKNPPKLRHTPPRERYGVDITPLSYIPGGKIERYLGNLNFFFIRESTAIRESGGLSGFVHSFIAEVLAIVRAHVTALGGNAMVAYFISENVLLHNPHKNQGQCLINVGGDVVHVSYYSNDQ</sequence>
<gene>
    <name evidence="4" type="primary">LOC113209000</name>
</gene>
<proteinExistence type="predicted"/>
<dbReference type="SMART" id="SM00239">
    <property type="entry name" value="C2"/>
    <property type="match status" value="1"/>
</dbReference>
<dbReference type="GeneID" id="113209000"/>
<feature type="compositionally biased region" description="Polar residues" evidence="1">
    <location>
        <begin position="972"/>
        <end position="985"/>
    </location>
</feature>
<keyword evidence="3" id="KW-1185">Reference proteome</keyword>
<protein>
    <submittedName>
        <fullName evidence="4">C2 domain-containing protein 5 isoform X1</fullName>
    </submittedName>
</protein>
<dbReference type="Pfam" id="PF23028">
    <property type="entry name" value="YbjQ_3"/>
    <property type="match status" value="1"/>
</dbReference>
<dbReference type="PANTHER" id="PTHR37412:SF2">
    <property type="entry name" value="C2 DOMAIN-CONTAINING PROTEIN 5"/>
    <property type="match status" value="1"/>
</dbReference>
<dbReference type="Gene3D" id="2.60.40.150">
    <property type="entry name" value="C2 domain"/>
    <property type="match status" value="1"/>
</dbReference>
<dbReference type="Pfam" id="PF00168">
    <property type="entry name" value="C2"/>
    <property type="match status" value="1"/>
</dbReference>
<dbReference type="InterPro" id="IPR056430">
    <property type="entry name" value="C2CD5_YbjQ-like_dom"/>
</dbReference>
<feature type="compositionally biased region" description="Low complexity" evidence="1">
    <location>
        <begin position="548"/>
        <end position="558"/>
    </location>
</feature>
<dbReference type="PROSITE" id="PS50004">
    <property type="entry name" value="C2"/>
    <property type="match status" value="1"/>
</dbReference>